<evidence type="ECO:0000313" key="2">
    <source>
        <dbReference type="EMBL" id="EGF25744.1"/>
    </source>
</evidence>
<sequence length="51" mass="5694">MPSGSENDRTAQKSLLVSSFVFTRSIGLNSMLFFADLLVCSPKTFSRHRNV</sequence>
<organism evidence="2 3">
    <name type="scientific">Rhodopirellula baltica WH47</name>
    <dbReference type="NCBI Taxonomy" id="991778"/>
    <lineage>
        <taxon>Bacteria</taxon>
        <taxon>Pseudomonadati</taxon>
        <taxon>Planctomycetota</taxon>
        <taxon>Planctomycetia</taxon>
        <taxon>Pirellulales</taxon>
        <taxon>Pirellulaceae</taxon>
        <taxon>Rhodopirellula</taxon>
    </lineage>
</organism>
<keyword evidence="1" id="KW-0472">Membrane</keyword>
<feature type="transmembrane region" description="Helical" evidence="1">
    <location>
        <begin position="20"/>
        <end position="39"/>
    </location>
</feature>
<keyword evidence="1" id="KW-1133">Transmembrane helix</keyword>
<keyword evidence="1" id="KW-0812">Transmembrane</keyword>
<dbReference type="AlphaFoldDB" id="F2AX55"/>
<evidence type="ECO:0000256" key="1">
    <source>
        <dbReference type="SAM" id="Phobius"/>
    </source>
</evidence>
<reference evidence="2 3" key="1">
    <citation type="journal article" date="2013" name="Mar. Genomics">
        <title>Expression of sulfatases in Rhodopirellula baltica and the diversity of sulfatases in the genus Rhodopirellula.</title>
        <authorList>
            <person name="Wegner C.E."/>
            <person name="Richter-Heitmann T."/>
            <person name="Klindworth A."/>
            <person name="Klockow C."/>
            <person name="Richter M."/>
            <person name="Achstetter T."/>
            <person name="Glockner F.O."/>
            <person name="Harder J."/>
        </authorList>
    </citation>
    <scope>NUCLEOTIDE SEQUENCE [LARGE SCALE GENOMIC DNA]</scope>
    <source>
        <strain evidence="2 3">WH47</strain>
    </source>
</reference>
<gene>
    <name evidence="2" type="ORF">RBWH47_04805</name>
</gene>
<evidence type="ECO:0000313" key="3">
    <source>
        <dbReference type="Proteomes" id="UP000006222"/>
    </source>
</evidence>
<proteinExistence type="predicted"/>
<comment type="caution">
    <text evidence="2">The sequence shown here is derived from an EMBL/GenBank/DDBJ whole genome shotgun (WGS) entry which is preliminary data.</text>
</comment>
<dbReference type="Proteomes" id="UP000006222">
    <property type="component" value="Unassembled WGS sequence"/>
</dbReference>
<dbReference type="PATRIC" id="fig|991778.3.peg.4566"/>
<protein>
    <submittedName>
        <fullName evidence="2">Uncharacterized protein</fullName>
    </submittedName>
</protein>
<name>F2AX55_RHOBT</name>
<dbReference type="EMBL" id="AFAR01000213">
    <property type="protein sequence ID" value="EGF25744.1"/>
    <property type="molecule type" value="Genomic_DNA"/>
</dbReference>
<accession>F2AX55</accession>